<evidence type="ECO:0000313" key="5">
    <source>
        <dbReference type="Proteomes" id="UP000187455"/>
    </source>
</evidence>
<keyword evidence="5" id="KW-1185">Reference proteome</keyword>
<name>A0A1R0H3H6_9FUNG</name>
<accession>A0A1R0H3H6</accession>
<evidence type="ECO:0000259" key="3">
    <source>
        <dbReference type="Pfam" id="PF01557"/>
    </source>
</evidence>
<keyword evidence="2" id="KW-0479">Metal-binding</keyword>
<dbReference type="InterPro" id="IPR036663">
    <property type="entry name" value="Fumarylacetoacetase_C_sf"/>
</dbReference>
<evidence type="ECO:0000256" key="1">
    <source>
        <dbReference type="ARBA" id="ARBA00010211"/>
    </source>
</evidence>
<dbReference type="EMBL" id="LSSL01000812">
    <property type="protein sequence ID" value="OLY83643.1"/>
    <property type="molecule type" value="Genomic_DNA"/>
</dbReference>
<dbReference type="AlphaFoldDB" id="A0A1R0H3H6"/>
<dbReference type="InterPro" id="IPR011234">
    <property type="entry name" value="Fumarylacetoacetase-like_C"/>
</dbReference>
<evidence type="ECO:0000313" key="4">
    <source>
        <dbReference type="EMBL" id="OLY83643.1"/>
    </source>
</evidence>
<feature type="non-terminal residue" evidence="4">
    <location>
        <position position="123"/>
    </location>
</feature>
<evidence type="ECO:0000256" key="2">
    <source>
        <dbReference type="ARBA" id="ARBA00022723"/>
    </source>
</evidence>
<dbReference type="PANTHER" id="PTHR11820">
    <property type="entry name" value="ACYLPYRUVASE"/>
    <property type="match status" value="1"/>
</dbReference>
<dbReference type="GO" id="GO:0046872">
    <property type="term" value="F:metal ion binding"/>
    <property type="evidence" value="ECO:0007669"/>
    <property type="project" value="UniProtKB-KW"/>
</dbReference>
<feature type="domain" description="Fumarylacetoacetase-like C-terminal" evidence="3">
    <location>
        <begin position="10"/>
        <end position="123"/>
    </location>
</feature>
<proteinExistence type="inferred from homology"/>
<sequence>MADFIRKGKKIVAIGKNYIDHAKEFNSSVPTTPMFFLKPTSSYVTEPHSIRLPPSTLTRDVHHEIELGIVIKSRASNVPADMAPAVIGGFVLALDLTARDLQQVAKTKGYPWTMAKGFDCFTP</sequence>
<dbReference type="STRING" id="133383.A0A1R0H3H6"/>
<reference evidence="4 5" key="1">
    <citation type="journal article" date="2016" name="Mol. Biol. Evol.">
        <title>Genome-Wide Survey of Gut Fungi (Harpellales) Reveals the First Horizontally Transferred Ubiquitin Gene from a Mosquito Host.</title>
        <authorList>
            <person name="Wang Y."/>
            <person name="White M.M."/>
            <person name="Kvist S."/>
            <person name="Moncalvo J.M."/>
        </authorList>
    </citation>
    <scope>NUCLEOTIDE SEQUENCE [LARGE SCALE GENOMIC DNA]</scope>
    <source>
        <strain evidence="4 5">ALG-7-W6</strain>
    </source>
</reference>
<dbReference type="Gene3D" id="3.90.850.10">
    <property type="entry name" value="Fumarylacetoacetase-like, C-terminal domain"/>
    <property type="match status" value="1"/>
</dbReference>
<comment type="similarity">
    <text evidence="1">Belongs to the FAH family.</text>
</comment>
<dbReference type="Pfam" id="PF01557">
    <property type="entry name" value="FAA_hydrolase"/>
    <property type="match status" value="1"/>
</dbReference>
<dbReference type="GO" id="GO:0018773">
    <property type="term" value="F:acetylpyruvate hydrolase activity"/>
    <property type="evidence" value="ECO:0007669"/>
    <property type="project" value="TreeGrafter"/>
</dbReference>
<comment type="caution">
    <text evidence="4">The sequence shown here is derived from an EMBL/GenBank/DDBJ whole genome shotgun (WGS) entry which is preliminary data.</text>
</comment>
<protein>
    <submittedName>
        <fullName evidence="4">Acylpyruvase FAHD1, mitochondrial</fullName>
    </submittedName>
</protein>
<dbReference type="PANTHER" id="PTHR11820:SF7">
    <property type="entry name" value="ACYLPYRUVASE FAHD1, MITOCHONDRIAL"/>
    <property type="match status" value="1"/>
</dbReference>
<organism evidence="4 5">
    <name type="scientific">Smittium mucronatum</name>
    <dbReference type="NCBI Taxonomy" id="133383"/>
    <lineage>
        <taxon>Eukaryota</taxon>
        <taxon>Fungi</taxon>
        <taxon>Fungi incertae sedis</taxon>
        <taxon>Zoopagomycota</taxon>
        <taxon>Kickxellomycotina</taxon>
        <taxon>Harpellomycetes</taxon>
        <taxon>Harpellales</taxon>
        <taxon>Legeriomycetaceae</taxon>
        <taxon>Smittium</taxon>
    </lineage>
</organism>
<dbReference type="GO" id="GO:0005739">
    <property type="term" value="C:mitochondrion"/>
    <property type="evidence" value="ECO:0007669"/>
    <property type="project" value="TreeGrafter"/>
</dbReference>
<dbReference type="Proteomes" id="UP000187455">
    <property type="component" value="Unassembled WGS sequence"/>
</dbReference>
<dbReference type="OrthoDB" id="74910at2759"/>
<dbReference type="SUPFAM" id="SSF56529">
    <property type="entry name" value="FAH"/>
    <property type="match status" value="1"/>
</dbReference>
<gene>
    <name evidence="4" type="ORF">AYI68_g2218</name>
</gene>